<name>A0AAW2J728_SESRA</name>
<dbReference type="EMBL" id="JACGWJ010000656">
    <property type="protein sequence ID" value="KAL0289912.1"/>
    <property type="molecule type" value="Genomic_DNA"/>
</dbReference>
<reference evidence="2" key="1">
    <citation type="submission" date="2020-06" db="EMBL/GenBank/DDBJ databases">
        <authorList>
            <person name="Li T."/>
            <person name="Hu X."/>
            <person name="Zhang T."/>
            <person name="Song X."/>
            <person name="Zhang H."/>
            <person name="Dai N."/>
            <person name="Sheng W."/>
            <person name="Hou X."/>
            <person name="Wei L."/>
        </authorList>
    </citation>
    <scope>NUCLEOTIDE SEQUENCE</scope>
    <source>
        <strain evidence="2">G02</strain>
        <tissue evidence="2">Leaf</tissue>
    </source>
</reference>
<dbReference type="AlphaFoldDB" id="A0AAW2J728"/>
<proteinExistence type="predicted"/>
<feature type="compositionally biased region" description="Basic and acidic residues" evidence="1">
    <location>
        <begin position="57"/>
        <end position="66"/>
    </location>
</feature>
<evidence type="ECO:0000256" key="1">
    <source>
        <dbReference type="SAM" id="MobiDB-lite"/>
    </source>
</evidence>
<evidence type="ECO:0000313" key="2">
    <source>
        <dbReference type="EMBL" id="KAL0289912.1"/>
    </source>
</evidence>
<sequence length="79" mass="8301">MMKWENGDWGNGVGKVVRWLGNGGFGGGDRPSGRGAGCEGGLKLGLSYWSGNREKKHGAEGKKTTGEGDAGAVDELRHR</sequence>
<feature type="region of interest" description="Disordered" evidence="1">
    <location>
        <begin position="53"/>
        <end position="79"/>
    </location>
</feature>
<organism evidence="2">
    <name type="scientific">Sesamum radiatum</name>
    <name type="common">Black benniseed</name>
    <dbReference type="NCBI Taxonomy" id="300843"/>
    <lineage>
        <taxon>Eukaryota</taxon>
        <taxon>Viridiplantae</taxon>
        <taxon>Streptophyta</taxon>
        <taxon>Embryophyta</taxon>
        <taxon>Tracheophyta</taxon>
        <taxon>Spermatophyta</taxon>
        <taxon>Magnoliopsida</taxon>
        <taxon>eudicotyledons</taxon>
        <taxon>Gunneridae</taxon>
        <taxon>Pentapetalae</taxon>
        <taxon>asterids</taxon>
        <taxon>lamiids</taxon>
        <taxon>Lamiales</taxon>
        <taxon>Pedaliaceae</taxon>
        <taxon>Sesamum</taxon>
    </lineage>
</organism>
<reference evidence="2" key="2">
    <citation type="journal article" date="2024" name="Plant">
        <title>Genomic evolution and insights into agronomic trait innovations of Sesamum species.</title>
        <authorList>
            <person name="Miao H."/>
            <person name="Wang L."/>
            <person name="Qu L."/>
            <person name="Liu H."/>
            <person name="Sun Y."/>
            <person name="Le M."/>
            <person name="Wang Q."/>
            <person name="Wei S."/>
            <person name="Zheng Y."/>
            <person name="Lin W."/>
            <person name="Duan Y."/>
            <person name="Cao H."/>
            <person name="Xiong S."/>
            <person name="Wang X."/>
            <person name="Wei L."/>
            <person name="Li C."/>
            <person name="Ma Q."/>
            <person name="Ju M."/>
            <person name="Zhao R."/>
            <person name="Li G."/>
            <person name="Mu C."/>
            <person name="Tian Q."/>
            <person name="Mei H."/>
            <person name="Zhang T."/>
            <person name="Gao T."/>
            <person name="Zhang H."/>
        </authorList>
    </citation>
    <scope>NUCLEOTIDE SEQUENCE</scope>
    <source>
        <strain evidence="2">G02</strain>
    </source>
</reference>
<comment type="caution">
    <text evidence="2">The sequence shown here is derived from an EMBL/GenBank/DDBJ whole genome shotgun (WGS) entry which is preliminary data.</text>
</comment>
<protein>
    <submittedName>
        <fullName evidence="2">Uncharacterized protein</fullName>
    </submittedName>
</protein>
<accession>A0AAW2J728</accession>
<gene>
    <name evidence="2" type="ORF">Sradi_7061500</name>
</gene>